<dbReference type="PROSITE" id="PS51198">
    <property type="entry name" value="UVRD_HELICASE_ATP_BIND"/>
    <property type="match status" value="1"/>
</dbReference>
<dbReference type="InterPro" id="IPR027417">
    <property type="entry name" value="P-loop_NTPase"/>
</dbReference>
<evidence type="ECO:0000259" key="10">
    <source>
        <dbReference type="PROSITE" id="PS51198"/>
    </source>
</evidence>
<evidence type="ECO:0000313" key="12">
    <source>
        <dbReference type="Proteomes" id="UP000272908"/>
    </source>
</evidence>
<dbReference type="AlphaFoldDB" id="A0A3B0MIU6"/>
<keyword evidence="2 9" id="KW-0378">Hydrolase</keyword>
<evidence type="ECO:0000256" key="4">
    <source>
        <dbReference type="ARBA" id="ARBA00022840"/>
    </source>
</evidence>
<evidence type="ECO:0000256" key="8">
    <source>
        <dbReference type="ARBA" id="ARBA00048988"/>
    </source>
</evidence>
<evidence type="ECO:0000256" key="6">
    <source>
        <dbReference type="ARBA" id="ARBA00034617"/>
    </source>
</evidence>
<evidence type="ECO:0000313" key="11">
    <source>
        <dbReference type="EMBL" id="SUZ33498.1"/>
    </source>
</evidence>
<keyword evidence="3 9" id="KW-0347">Helicase</keyword>
<dbReference type="GO" id="GO:0003677">
    <property type="term" value="F:DNA binding"/>
    <property type="evidence" value="ECO:0007669"/>
    <property type="project" value="InterPro"/>
</dbReference>
<name>A0A3B0MIU6_9RHOB</name>
<evidence type="ECO:0000256" key="5">
    <source>
        <dbReference type="ARBA" id="ARBA00023235"/>
    </source>
</evidence>
<dbReference type="GO" id="GO:0005829">
    <property type="term" value="C:cytosol"/>
    <property type="evidence" value="ECO:0007669"/>
    <property type="project" value="TreeGrafter"/>
</dbReference>
<dbReference type="Gene3D" id="3.40.50.300">
    <property type="entry name" value="P-loop containing nucleotide triphosphate hydrolases"/>
    <property type="match status" value="3"/>
</dbReference>
<evidence type="ECO:0000256" key="9">
    <source>
        <dbReference type="PROSITE-ProRule" id="PRU00560"/>
    </source>
</evidence>
<dbReference type="GO" id="GO:0043138">
    <property type="term" value="F:3'-5' DNA helicase activity"/>
    <property type="evidence" value="ECO:0007669"/>
    <property type="project" value="UniProtKB-EC"/>
</dbReference>
<dbReference type="EMBL" id="UIHC01000053">
    <property type="protein sequence ID" value="SUZ33498.1"/>
    <property type="molecule type" value="Genomic_DNA"/>
</dbReference>
<comment type="catalytic activity">
    <reaction evidence="8">
        <text>ATP + H2O = ADP + phosphate + H(+)</text>
        <dbReference type="Rhea" id="RHEA:13065"/>
        <dbReference type="ChEBI" id="CHEBI:15377"/>
        <dbReference type="ChEBI" id="CHEBI:15378"/>
        <dbReference type="ChEBI" id="CHEBI:30616"/>
        <dbReference type="ChEBI" id="CHEBI:43474"/>
        <dbReference type="ChEBI" id="CHEBI:456216"/>
        <dbReference type="EC" id="5.6.2.4"/>
    </reaction>
</comment>
<dbReference type="Proteomes" id="UP000272908">
    <property type="component" value="Unassembled WGS sequence"/>
</dbReference>
<dbReference type="GO" id="GO:0016887">
    <property type="term" value="F:ATP hydrolysis activity"/>
    <property type="evidence" value="ECO:0007669"/>
    <property type="project" value="RHEA"/>
</dbReference>
<keyword evidence="12" id="KW-1185">Reference proteome</keyword>
<keyword evidence="1 9" id="KW-0547">Nucleotide-binding</keyword>
<keyword evidence="5" id="KW-0413">Isomerase</keyword>
<keyword evidence="4 9" id="KW-0067">ATP-binding</keyword>
<proteinExistence type="predicted"/>
<reference evidence="12" key="1">
    <citation type="submission" date="2018-08" db="EMBL/GenBank/DDBJ databases">
        <authorList>
            <person name="Rodrigo-Torres L."/>
            <person name="Arahal R. D."/>
            <person name="Lucena T."/>
        </authorList>
    </citation>
    <scope>NUCLEOTIDE SEQUENCE [LARGE SCALE GENOMIC DNA]</scope>
    <source>
        <strain evidence="12">CECT 7235</strain>
    </source>
</reference>
<dbReference type="GO" id="GO:0005524">
    <property type="term" value="F:ATP binding"/>
    <property type="evidence" value="ECO:0007669"/>
    <property type="project" value="UniProtKB-UniRule"/>
</dbReference>
<protein>
    <recommendedName>
        <fullName evidence="7">DNA 3'-5' helicase</fullName>
        <ecNumber evidence="7">5.6.2.4</ecNumber>
    </recommendedName>
</protein>
<evidence type="ECO:0000256" key="2">
    <source>
        <dbReference type="ARBA" id="ARBA00022801"/>
    </source>
</evidence>
<dbReference type="EC" id="5.6.2.4" evidence="7"/>
<dbReference type="PANTHER" id="PTHR11070:SF63">
    <property type="entry name" value="DNA HELICASE IV"/>
    <property type="match status" value="1"/>
</dbReference>
<dbReference type="Pfam" id="PF00580">
    <property type="entry name" value="UvrD-helicase"/>
    <property type="match status" value="1"/>
</dbReference>
<dbReference type="InterPro" id="IPR000212">
    <property type="entry name" value="DNA_helicase_UvrD/REP"/>
</dbReference>
<comment type="catalytic activity">
    <reaction evidence="6">
        <text>Couples ATP hydrolysis with the unwinding of duplex DNA by translocating in the 3'-5' direction.</text>
        <dbReference type="EC" id="5.6.2.4"/>
    </reaction>
</comment>
<dbReference type="PANTHER" id="PTHR11070">
    <property type="entry name" value="UVRD / RECB / PCRA DNA HELICASE FAMILY MEMBER"/>
    <property type="match status" value="1"/>
</dbReference>
<dbReference type="InterPro" id="IPR014016">
    <property type="entry name" value="UvrD-like_ATP-bd"/>
</dbReference>
<dbReference type="InterPro" id="IPR014017">
    <property type="entry name" value="DNA_helicase_UvrD-like_C"/>
</dbReference>
<organism evidence="11 12">
    <name type="scientific">Roseinatronobacter ekhonensis</name>
    <dbReference type="NCBI Taxonomy" id="254356"/>
    <lineage>
        <taxon>Bacteria</taxon>
        <taxon>Pseudomonadati</taxon>
        <taxon>Pseudomonadota</taxon>
        <taxon>Alphaproteobacteria</taxon>
        <taxon>Rhodobacterales</taxon>
        <taxon>Paracoccaceae</taxon>
        <taxon>Roseinatronobacter</taxon>
    </lineage>
</organism>
<accession>A0A3B0MIU6</accession>
<feature type="binding site" evidence="9">
    <location>
        <begin position="219"/>
        <end position="226"/>
    </location>
    <ligand>
        <name>ATP</name>
        <dbReference type="ChEBI" id="CHEBI:30616"/>
    </ligand>
</feature>
<dbReference type="Gene3D" id="3.40.91.30">
    <property type="match status" value="1"/>
</dbReference>
<dbReference type="Pfam" id="PF13361">
    <property type="entry name" value="UvrD_C"/>
    <property type="match status" value="1"/>
</dbReference>
<gene>
    <name evidence="11" type="primary">helD_1</name>
    <name evidence="11" type="ORF">ROE7235_03269</name>
</gene>
<evidence type="ECO:0000256" key="1">
    <source>
        <dbReference type="ARBA" id="ARBA00022741"/>
    </source>
</evidence>
<evidence type="ECO:0000256" key="3">
    <source>
        <dbReference type="ARBA" id="ARBA00022806"/>
    </source>
</evidence>
<dbReference type="SUPFAM" id="SSF52540">
    <property type="entry name" value="P-loop containing nucleoside triphosphate hydrolases"/>
    <property type="match status" value="1"/>
</dbReference>
<sequence length="886" mass="97833">MKLASKSFLGFVVDPMGRHPRSLTLQDKGIAACGAGSPWIGLGDISTRPSVRKGLLSTSFSLDLRGGRILTLPAVDTSAAKKFAEAAASAWTDFNLAQLEKEDAAVQRILHALEALKVPDAYPAACHIAPLARDAAELNSRVLSKLNAEALGDKVTSRIAPITAFAADPNPARDAAIEAFVEAQLLLWKDFFDKVESMPLTPEQRLSAVVDEDATLVLAGAGSGKTSVITAKAAYLVKAEIRKPSELLLLAFAKDAATEMSERIEARCGVPVAARTFHALAYEIIGEVEGEKPPLAPTATDDKAFLCLIKEILRHIVATASDVAQTVIGWFAGFFDDFPTQWDFKTKHEWYAQIESRNLRTLQGETVNSFEELLIANWLFQNGVAYEYEPSYEHQLAKTGRRAYTPDFRLTESGVYLEHFGVRKKRGKDGVEELTTAPYVDRDEYLAGMDWKRQVHAEHETVLIETYSWEREEGRLLEALAEKLEPHVTLRPIPDIEIYDRVAEVGAVDSFTSLVGTFLRHFKNGSYRVEDCSEKARTLKMGNRAEAFLKIFGAVFREYQSRLGDRIDFEDMVNRATALVESGSYQSPFRHILVDEFQDISTGRAKLIQALKRQHSDAKLFAVGDDWQSIYRFAGSDIHIMRNFGAEFGGAYAGATGVHRTVDLGRTFRSVDKIALAARRFVLRNPAQITKTVIPAGETDEPSIRIAWTRRDTGETALNDAVAALAATEGKSGGKPSILILARYRFLRPDVGRLQRQNPRATITFKTIHASKGLEADHVIILGADTAKMGFPSMIVDDPLLSLVSPEAEPYPNAEERRVMYVAVTRARRTVTILASEARPSVFVEELMKEPEFGVAVPLEVQQHTHTCPGCGGRLLHMAGKDGSDW</sequence>
<dbReference type="GO" id="GO:0000725">
    <property type="term" value="P:recombinational repair"/>
    <property type="evidence" value="ECO:0007669"/>
    <property type="project" value="TreeGrafter"/>
</dbReference>
<feature type="domain" description="UvrD-like helicase ATP-binding" evidence="10">
    <location>
        <begin position="198"/>
        <end position="671"/>
    </location>
</feature>
<evidence type="ECO:0000256" key="7">
    <source>
        <dbReference type="ARBA" id="ARBA00034808"/>
    </source>
</evidence>